<organism evidence="9 10">
    <name type="scientific">Paenibacillus marchantiophytorum</name>
    <dbReference type="NCBI Taxonomy" id="1619310"/>
    <lineage>
        <taxon>Bacteria</taxon>
        <taxon>Bacillati</taxon>
        <taxon>Bacillota</taxon>
        <taxon>Bacilli</taxon>
        <taxon>Bacillales</taxon>
        <taxon>Paenibacillaceae</taxon>
        <taxon>Paenibacillus</taxon>
    </lineage>
</organism>
<evidence type="ECO:0000256" key="1">
    <source>
        <dbReference type="ARBA" id="ARBA00004370"/>
    </source>
</evidence>
<dbReference type="CDD" id="cd03497">
    <property type="entry name" value="SQR_TypeB_1_TM"/>
    <property type="match status" value="1"/>
</dbReference>
<evidence type="ECO:0000256" key="2">
    <source>
        <dbReference type="ARBA" id="ARBA00022617"/>
    </source>
</evidence>
<keyword evidence="2" id="KW-0349">Heme</keyword>
<sequence length="228" mass="25717">MNFVEGGIGYIMGNSYYFRKIHSLLGVIPVGFFLIEHLLTNYEATKGPAAFVDQINWLNGLPLVLLLEIVGIWLPLLYHAVYGLYVAYQARNNVSSYGYFRNQMFMLQRVTGVLTFLFVAWHLFETRLQVALGNVAHEDLGRTMHDIATNPVIFTIYVIGVVSASFHFCNGIWSFLVSWGITVGPRAQRYSSIIWMALFVVMSVMFIMSLVAFTGTEFSVPVEAHSGH</sequence>
<feature type="transmembrane region" description="Helical" evidence="8">
    <location>
        <begin position="193"/>
        <end position="213"/>
    </location>
</feature>
<dbReference type="PIRSF" id="PIRSF000170">
    <property type="entry name" value="Succ_dh_cyt_b558"/>
    <property type="match status" value="1"/>
</dbReference>
<dbReference type="InterPro" id="IPR011138">
    <property type="entry name" value="Cytochrome_b-558"/>
</dbReference>
<dbReference type="InterPro" id="IPR034804">
    <property type="entry name" value="SQR/QFR_C/D"/>
</dbReference>
<keyword evidence="10" id="KW-1185">Reference proteome</keyword>
<evidence type="ECO:0000256" key="7">
    <source>
        <dbReference type="ARBA" id="ARBA00023136"/>
    </source>
</evidence>
<evidence type="ECO:0000256" key="6">
    <source>
        <dbReference type="ARBA" id="ARBA00023004"/>
    </source>
</evidence>
<keyword evidence="5 8" id="KW-1133">Transmembrane helix</keyword>
<name>A0ABQ1EKT0_9BACL</name>
<gene>
    <name evidence="9" type="primary">sdhC</name>
    <name evidence="9" type="ORF">GCM10008018_22310</name>
</gene>
<keyword evidence="4" id="KW-0479">Metal-binding</keyword>
<evidence type="ECO:0000256" key="4">
    <source>
        <dbReference type="ARBA" id="ARBA00022723"/>
    </source>
</evidence>
<dbReference type="SUPFAM" id="SSF81343">
    <property type="entry name" value="Fumarate reductase respiratory complex transmembrane subunits"/>
    <property type="match status" value="1"/>
</dbReference>
<keyword evidence="3 8" id="KW-0812">Transmembrane</keyword>
<comment type="subcellular location">
    <subcellularLocation>
        <location evidence="1">Membrane</location>
    </subcellularLocation>
</comment>
<dbReference type="NCBIfam" id="TIGR02046">
    <property type="entry name" value="sdhC_b558_fam"/>
    <property type="match status" value="1"/>
</dbReference>
<reference evidence="10" key="1">
    <citation type="journal article" date="2019" name="Int. J. Syst. Evol. Microbiol.">
        <title>The Global Catalogue of Microorganisms (GCM) 10K type strain sequencing project: providing services to taxonomists for standard genome sequencing and annotation.</title>
        <authorList>
            <consortium name="The Broad Institute Genomics Platform"/>
            <consortium name="The Broad Institute Genome Sequencing Center for Infectious Disease"/>
            <person name="Wu L."/>
            <person name="Ma J."/>
        </authorList>
    </citation>
    <scope>NUCLEOTIDE SEQUENCE [LARGE SCALE GENOMIC DNA]</scope>
    <source>
        <strain evidence="10">CGMCC 1.15043</strain>
    </source>
</reference>
<dbReference type="Gene3D" id="1.20.1300.10">
    <property type="entry name" value="Fumarate reductase/succinate dehydrogenase, transmembrane subunit"/>
    <property type="match status" value="1"/>
</dbReference>
<evidence type="ECO:0000313" key="10">
    <source>
        <dbReference type="Proteomes" id="UP000615455"/>
    </source>
</evidence>
<evidence type="ECO:0000256" key="8">
    <source>
        <dbReference type="SAM" id="Phobius"/>
    </source>
</evidence>
<evidence type="ECO:0000313" key="9">
    <source>
        <dbReference type="EMBL" id="GFZ76448.1"/>
    </source>
</evidence>
<evidence type="ECO:0000256" key="5">
    <source>
        <dbReference type="ARBA" id="ARBA00022989"/>
    </source>
</evidence>
<dbReference type="Pfam" id="PF01127">
    <property type="entry name" value="Sdh_cyt"/>
    <property type="match status" value="1"/>
</dbReference>
<dbReference type="EMBL" id="BMHE01000009">
    <property type="protein sequence ID" value="GFZ76448.1"/>
    <property type="molecule type" value="Genomic_DNA"/>
</dbReference>
<keyword evidence="7 8" id="KW-0472">Membrane</keyword>
<accession>A0ABQ1EKT0</accession>
<feature type="transmembrane region" description="Helical" evidence="8">
    <location>
        <begin position="152"/>
        <end position="181"/>
    </location>
</feature>
<dbReference type="InterPro" id="IPR000701">
    <property type="entry name" value="SuccDH_FuR_B_TM-su"/>
</dbReference>
<dbReference type="InterPro" id="IPR016002">
    <property type="entry name" value="Succ_DH_cyt_b558_Firmicute"/>
</dbReference>
<feature type="transmembrane region" description="Helical" evidence="8">
    <location>
        <begin position="60"/>
        <end position="85"/>
    </location>
</feature>
<dbReference type="Proteomes" id="UP000615455">
    <property type="component" value="Unassembled WGS sequence"/>
</dbReference>
<protein>
    <submittedName>
        <fullName evidence="9">Succinate dehydrogenase cytochrome B558</fullName>
    </submittedName>
</protein>
<comment type="caution">
    <text evidence="9">The sequence shown here is derived from an EMBL/GenBank/DDBJ whole genome shotgun (WGS) entry which is preliminary data.</text>
</comment>
<evidence type="ECO:0000256" key="3">
    <source>
        <dbReference type="ARBA" id="ARBA00022692"/>
    </source>
</evidence>
<proteinExistence type="predicted"/>
<feature type="transmembrane region" description="Helical" evidence="8">
    <location>
        <begin position="106"/>
        <end position="124"/>
    </location>
</feature>
<feature type="transmembrane region" description="Helical" evidence="8">
    <location>
        <begin position="21"/>
        <end position="40"/>
    </location>
</feature>
<keyword evidence="6" id="KW-0408">Iron</keyword>